<dbReference type="InterPro" id="IPR036985">
    <property type="entry name" value="Transglutaminase-like_sf"/>
</dbReference>
<dbReference type="PANTHER" id="PTHR11590">
    <property type="entry name" value="PROTEIN-GLUTAMINE GAMMA-GLUTAMYLTRANSFERASE"/>
    <property type="match status" value="1"/>
</dbReference>
<dbReference type="InterPro" id="IPR013808">
    <property type="entry name" value="Transglutaminase_AS"/>
</dbReference>
<dbReference type="SMART" id="SM00460">
    <property type="entry name" value="TGc"/>
    <property type="match status" value="1"/>
</dbReference>
<reference evidence="2" key="1">
    <citation type="submission" date="2020-11" db="EMBL/GenBank/DDBJ databases">
        <authorList>
            <person name="Tran Van P."/>
        </authorList>
    </citation>
    <scope>NUCLEOTIDE SEQUENCE</scope>
</reference>
<dbReference type="Pfam" id="PF01841">
    <property type="entry name" value="Transglut_core"/>
    <property type="match status" value="1"/>
</dbReference>
<dbReference type="InterPro" id="IPR050779">
    <property type="entry name" value="Transglutaminase"/>
</dbReference>
<name>A0A7R8ZKD9_9CRUS</name>
<dbReference type="InterPro" id="IPR014756">
    <property type="entry name" value="Ig_E-set"/>
</dbReference>
<dbReference type="PANTHER" id="PTHR11590:SF40">
    <property type="entry name" value="HEMOCYTE PROTEIN-GLUTAMINE GAMMA-GLUTAMYLTRANSFERASE-LIKE PROTEIN"/>
    <property type="match status" value="1"/>
</dbReference>
<organism evidence="2">
    <name type="scientific">Cyprideis torosa</name>
    <dbReference type="NCBI Taxonomy" id="163714"/>
    <lineage>
        <taxon>Eukaryota</taxon>
        <taxon>Metazoa</taxon>
        <taxon>Ecdysozoa</taxon>
        <taxon>Arthropoda</taxon>
        <taxon>Crustacea</taxon>
        <taxon>Oligostraca</taxon>
        <taxon>Ostracoda</taxon>
        <taxon>Podocopa</taxon>
        <taxon>Podocopida</taxon>
        <taxon>Cytherocopina</taxon>
        <taxon>Cytheroidea</taxon>
        <taxon>Cytherideidae</taxon>
        <taxon>Cyprideis</taxon>
    </lineage>
</organism>
<dbReference type="EMBL" id="OB660435">
    <property type="protein sequence ID" value="CAD7224757.1"/>
    <property type="molecule type" value="Genomic_DNA"/>
</dbReference>
<evidence type="ECO:0000256" key="1">
    <source>
        <dbReference type="ARBA" id="ARBA00005968"/>
    </source>
</evidence>
<protein>
    <submittedName>
        <fullName evidence="2">Uncharacterized protein</fullName>
    </submittedName>
</protein>
<dbReference type="InterPro" id="IPR038765">
    <property type="entry name" value="Papain-like_cys_pep_sf"/>
</dbReference>
<dbReference type="Pfam" id="PF00868">
    <property type="entry name" value="Transglut_N"/>
    <property type="match status" value="1"/>
</dbReference>
<comment type="similarity">
    <text evidence="1">Belongs to the transglutaminase superfamily. Transglutaminase family.</text>
</comment>
<proteinExistence type="inferred from homology"/>
<gene>
    <name evidence="2" type="ORF">CTOB1V02_LOCUS2710</name>
</gene>
<dbReference type="InterPro" id="IPR002931">
    <property type="entry name" value="Transglutaminase-like"/>
</dbReference>
<dbReference type="AlphaFoldDB" id="A0A7R8ZKD9"/>
<dbReference type="Gene3D" id="2.60.40.10">
    <property type="entry name" value="Immunoglobulins"/>
    <property type="match status" value="1"/>
</dbReference>
<sequence length="614" mass="69934">MVLHQLLRESHQRLRLKNRDSKELFLSSYDSSEQRSHRPTPAISSRSSGDRRHSFSFICTSKKHLLVVLPVMSSRSRRGPTTLTYRSPLDSYGDEYYAYLRNLLTRINRGYDARRDSERRYEEDSNSSVVRMLILFSLHPVLLIHPVLLVHSNEEHENEVLDRDLATPPPSEVLKVAAVEFYVKQNAQRHHTDDFELVLEDTPTPILRRGQEFYMAIKFANKEYNSRRDILRLAFGFGPYPSVPKGTKVILPVRGNETFSEDENKDTWDVRLNSQPSGRIVTLVVKIPSSVPVGVWKCTIECGMFARQTVAGGRVEIPRRNNSSTPWKETFSRFECKEDIYILFNPWIKDDPVYMDNDIWRKESVLNDTGKIWIGNYKKMSGRQWVYGQFDDAVLPATMMLLELSNLNFNERGNPIKVARAISAVVNSNDDEGLVVGRWDGKYDDGTAPYMWTGSVKILEEFLKTGKPVKYGQCWVFAGVTTTICRALGIPCRAVTNFVSAHDTDGTLTVDKYFDLEGEPVEGGPSGETFDSIWNFHVWNDVWISRSDLPQGYGGWQAIDATPQERSGGGTIGREKSTHGDVSLYSLLKKGTACHYAQRVPPYKEFAEVSVDNE</sequence>
<dbReference type="PROSITE" id="PS00547">
    <property type="entry name" value="TRANSGLUTAMINASES"/>
    <property type="match status" value="1"/>
</dbReference>
<dbReference type="GO" id="GO:0003810">
    <property type="term" value="F:protein-glutamine gamma-glutamyltransferase activity"/>
    <property type="evidence" value="ECO:0007669"/>
    <property type="project" value="TreeGrafter"/>
</dbReference>
<dbReference type="OrthoDB" id="6353348at2759"/>
<dbReference type="SUPFAM" id="SSF81296">
    <property type="entry name" value="E set domains"/>
    <property type="match status" value="1"/>
</dbReference>
<dbReference type="InterPro" id="IPR001102">
    <property type="entry name" value="Transglutaminase_N"/>
</dbReference>
<dbReference type="InterPro" id="IPR013783">
    <property type="entry name" value="Ig-like_fold"/>
</dbReference>
<dbReference type="SUPFAM" id="SSF54001">
    <property type="entry name" value="Cysteine proteinases"/>
    <property type="match status" value="1"/>
</dbReference>
<dbReference type="Gene3D" id="3.90.260.10">
    <property type="entry name" value="Transglutaminase-like"/>
    <property type="match status" value="1"/>
</dbReference>
<evidence type="ECO:0000313" key="2">
    <source>
        <dbReference type="EMBL" id="CAD7224757.1"/>
    </source>
</evidence>
<accession>A0A7R8ZKD9</accession>